<dbReference type="EMBL" id="JBGOSP010000007">
    <property type="protein sequence ID" value="MFA3837851.1"/>
    <property type="molecule type" value="Genomic_DNA"/>
</dbReference>
<evidence type="ECO:0000313" key="4">
    <source>
        <dbReference type="Proteomes" id="UP001571476"/>
    </source>
</evidence>
<feature type="compositionally biased region" description="Pro residues" evidence="1">
    <location>
        <begin position="65"/>
        <end position="77"/>
    </location>
</feature>
<comment type="caution">
    <text evidence="3">The sequence shown here is derived from an EMBL/GenBank/DDBJ whole genome shotgun (WGS) entry which is preliminary data.</text>
</comment>
<keyword evidence="2" id="KW-0732">Signal</keyword>
<evidence type="ECO:0000256" key="2">
    <source>
        <dbReference type="SAM" id="SignalP"/>
    </source>
</evidence>
<sequence length="220" mass="23816">MRISRAASLLVGPTLAIADLGTANPAFEEDPTPAPTEAVETAPPADPEESDLIEGGAGEVETPPTEVPPKDPQVPPREPCEPHYLWESTANHKKYHKGVGPTHSNYNGTSRTAKSQFTSEVTGEVGIAVSGTLKAKAGAAVAEIEQEYSVQLSMKLTAKTGNKFTVGTPPKYTTNAKYGVYRLKTDGYSQWVYANRIKGVKHSATLYTPNRIGWYMWETH</sequence>
<dbReference type="RefSeq" id="WP_372563173.1">
    <property type="nucleotide sequence ID" value="NZ_JBGOSP010000007.1"/>
</dbReference>
<feature type="signal peptide" evidence="2">
    <location>
        <begin position="1"/>
        <end position="18"/>
    </location>
</feature>
<organism evidence="3 4">
    <name type="scientific">Streptomyces aureus</name>
    <dbReference type="NCBI Taxonomy" id="193461"/>
    <lineage>
        <taxon>Bacteria</taxon>
        <taxon>Bacillati</taxon>
        <taxon>Actinomycetota</taxon>
        <taxon>Actinomycetes</taxon>
        <taxon>Kitasatosporales</taxon>
        <taxon>Streptomycetaceae</taxon>
        <taxon>Streptomyces</taxon>
    </lineage>
</organism>
<keyword evidence="4" id="KW-1185">Reference proteome</keyword>
<feature type="region of interest" description="Disordered" evidence="1">
    <location>
        <begin position="22"/>
        <end position="77"/>
    </location>
</feature>
<evidence type="ECO:0000256" key="1">
    <source>
        <dbReference type="SAM" id="MobiDB-lite"/>
    </source>
</evidence>
<evidence type="ECO:0000313" key="3">
    <source>
        <dbReference type="EMBL" id="MFA3837851.1"/>
    </source>
</evidence>
<reference evidence="3 4" key="1">
    <citation type="submission" date="2024-08" db="EMBL/GenBank/DDBJ databases">
        <title>Genome sequence of Streptomyces aureus CACIA-1.46HGO.</title>
        <authorList>
            <person name="Evangelista-Martinez Z."/>
        </authorList>
    </citation>
    <scope>NUCLEOTIDE SEQUENCE [LARGE SCALE GENOMIC DNA]</scope>
    <source>
        <strain evidence="3 4">CACIA-1.46HGO</strain>
    </source>
</reference>
<gene>
    <name evidence="3" type="ORF">ACEG43_17005</name>
</gene>
<protein>
    <submittedName>
        <fullName evidence="3">Uncharacterized protein</fullName>
    </submittedName>
</protein>
<dbReference type="Proteomes" id="UP001571476">
    <property type="component" value="Unassembled WGS sequence"/>
</dbReference>
<name>A0ABV4SI14_9ACTN</name>
<accession>A0ABV4SI14</accession>
<proteinExistence type="predicted"/>
<feature type="chain" id="PRO_5047498532" evidence="2">
    <location>
        <begin position="19"/>
        <end position="220"/>
    </location>
</feature>